<proteinExistence type="predicted"/>
<dbReference type="OrthoDB" id="666740at2"/>
<evidence type="ECO:0000256" key="1">
    <source>
        <dbReference type="SAM" id="SignalP"/>
    </source>
</evidence>
<evidence type="ECO:0008006" key="4">
    <source>
        <dbReference type="Google" id="ProtNLM"/>
    </source>
</evidence>
<comment type="caution">
    <text evidence="2">The sequence shown here is derived from an EMBL/GenBank/DDBJ whole genome shotgun (WGS) entry which is preliminary data.</text>
</comment>
<dbReference type="KEGG" id="prn:BW723_15195"/>
<dbReference type="AlphaFoldDB" id="A0A1B8U5G2"/>
<keyword evidence="1" id="KW-0732">Signal</keyword>
<gene>
    <name evidence="2" type="ORF">LPB301_04595</name>
</gene>
<dbReference type="EMBL" id="LSFL01000009">
    <property type="protein sequence ID" value="OBY67099.1"/>
    <property type="molecule type" value="Genomic_DNA"/>
</dbReference>
<organism evidence="2 3">
    <name type="scientific">Polaribacter reichenbachii</name>
    <dbReference type="NCBI Taxonomy" id="996801"/>
    <lineage>
        <taxon>Bacteria</taxon>
        <taxon>Pseudomonadati</taxon>
        <taxon>Bacteroidota</taxon>
        <taxon>Flavobacteriia</taxon>
        <taxon>Flavobacteriales</taxon>
        <taxon>Flavobacteriaceae</taxon>
    </lineage>
</organism>
<sequence>MKQKKQLIFLILTALLLIQCSPTLNYLGNNYAPTTDVSVYFDENEIQEKYKVMGLLTFNAEPIYDNDDRNEITTLIVNKGKEVGADAVLVTKFSSNVQQEIPDRIVARDSEKLFIEAKFLKFE</sequence>
<keyword evidence="3" id="KW-1185">Reference proteome</keyword>
<dbReference type="Proteomes" id="UP000092612">
    <property type="component" value="Unassembled WGS sequence"/>
</dbReference>
<reference evidence="3" key="1">
    <citation type="submission" date="2016-02" db="EMBL/GenBank/DDBJ databases">
        <title>Paenibacillus sp. LPB0068, isolated from Crassostrea gigas.</title>
        <authorList>
            <person name="Shin S.-K."/>
            <person name="Yi H."/>
        </authorList>
    </citation>
    <scope>NUCLEOTIDE SEQUENCE [LARGE SCALE GENOMIC DNA]</scope>
    <source>
        <strain evidence="3">KCTC 23969</strain>
    </source>
</reference>
<accession>A0A1B8U5G2</accession>
<feature type="chain" id="PRO_5008615999" description="Lipoprotein" evidence="1">
    <location>
        <begin position="26"/>
        <end position="123"/>
    </location>
</feature>
<name>A0A1B8U5G2_9FLAO</name>
<evidence type="ECO:0000313" key="2">
    <source>
        <dbReference type="EMBL" id="OBY67099.1"/>
    </source>
</evidence>
<dbReference type="RefSeq" id="WP_068358216.1">
    <property type="nucleotide sequence ID" value="NZ_CP019337.1"/>
</dbReference>
<evidence type="ECO:0000313" key="3">
    <source>
        <dbReference type="Proteomes" id="UP000092612"/>
    </source>
</evidence>
<feature type="signal peptide" evidence="1">
    <location>
        <begin position="1"/>
        <end position="25"/>
    </location>
</feature>
<protein>
    <recommendedName>
        <fullName evidence="4">Lipoprotein</fullName>
    </recommendedName>
</protein>